<evidence type="ECO:0000313" key="2">
    <source>
        <dbReference type="Proteomes" id="UP000232227"/>
    </source>
</evidence>
<gene>
    <name evidence="1" type="ORF">CP520_02785</name>
</gene>
<dbReference type="OrthoDB" id="400439at2"/>
<dbReference type="NCBIfam" id="TIGR04518">
    <property type="entry name" value="ECF_S_folT_fam"/>
    <property type="match status" value="1"/>
</dbReference>
<dbReference type="Gene3D" id="1.10.1760.20">
    <property type="match status" value="1"/>
</dbReference>
<proteinExistence type="predicted"/>
<evidence type="ECO:0000313" key="1">
    <source>
        <dbReference type="EMBL" id="ATG97641.1"/>
    </source>
</evidence>
<reference evidence="1 2" key="1">
    <citation type="submission" date="2017-09" db="EMBL/GenBank/DDBJ databases">
        <title>SPAdes assembly of the Mesoplasma lactucae genome.</title>
        <authorList>
            <person name="Knight T.F."/>
            <person name="Rubinstein R."/>
            <person name="Citino T."/>
        </authorList>
    </citation>
    <scope>NUCLEOTIDE SEQUENCE [LARGE SCALE GENOMIC DNA]</scope>
    <source>
        <strain evidence="1 2">831-C4</strain>
    </source>
</reference>
<dbReference type="KEGG" id="mlac:CP520_02785"/>
<sequence>MALLIALSVVLTNALGYSFFIFGGTIRLALGNFLIFVIGMIFGPFTGMISGLLSDTVGTLINSGGAYHFGFALAKALFGFFGGMVFIFKTNKLWTLKTIGMFIFVFILYSFVISPISVAGLYNNKSIGALIGIGKLIRLPIELLIYIPLTFISFDILYLLLSKSSNKNNYVWCLKNGKINFKPKKTLKEKYKIKSGCDEPVLFIEIVEEESTTNKTNEV</sequence>
<dbReference type="EMBL" id="CP023668">
    <property type="protein sequence ID" value="ATG97641.1"/>
    <property type="molecule type" value="Genomic_DNA"/>
</dbReference>
<dbReference type="AlphaFoldDB" id="A0A291ISH5"/>
<keyword evidence="2" id="KW-1185">Reference proteome</keyword>
<name>A0A291ISH5_9MOLU</name>
<protein>
    <submittedName>
        <fullName evidence="1">Transporter</fullName>
    </submittedName>
</protein>
<dbReference type="InterPro" id="IPR030949">
    <property type="entry name" value="ECF_S_folate_fam"/>
</dbReference>
<dbReference type="Proteomes" id="UP000232227">
    <property type="component" value="Chromosome"/>
</dbReference>
<organism evidence="1 2">
    <name type="scientific">Mesoplasma lactucae ATCC 49193</name>
    <dbReference type="NCBI Taxonomy" id="81460"/>
    <lineage>
        <taxon>Bacteria</taxon>
        <taxon>Bacillati</taxon>
        <taxon>Mycoplasmatota</taxon>
        <taxon>Mollicutes</taxon>
        <taxon>Entomoplasmatales</taxon>
        <taxon>Entomoplasmataceae</taxon>
        <taxon>Mesoplasma</taxon>
    </lineage>
</organism>
<accession>A0A291ISH5</accession>